<reference evidence="6" key="3">
    <citation type="submission" date="2020-05" db="UniProtKB">
        <authorList>
            <consortium name="EnsemblMetazoa"/>
        </authorList>
    </citation>
    <scope>IDENTIFICATION</scope>
    <source>
        <strain evidence="6">PEST</strain>
    </source>
</reference>
<evidence type="ECO:0000256" key="1">
    <source>
        <dbReference type="ARBA" id="ARBA00004613"/>
    </source>
</evidence>
<name>A0A1S4GT48_ANOGA</name>
<evidence type="ECO:0000256" key="2">
    <source>
        <dbReference type="ARBA" id="ARBA00008098"/>
    </source>
</evidence>
<evidence type="ECO:0000313" key="6">
    <source>
        <dbReference type="EnsemblMetazoa" id="AGAP006759-PA"/>
    </source>
</evidence>
<reference evidence="6 7" key="1">
    <citation type="journal article" date="2002" name="Science">
        <title>The genome sequence of the malaria mosquito Anopheles gambiae.</title>
        <authorList>
            <person name="Holt R.A."/>
            <person name="Subramanian G.M."/>
            <person name="Halpern A."/>
            <person name="Sutton G.G."/>
            <person name="Charlab R."/>
            <person name="Nusskern D.R."/>
            <person name="Wincker P."/>
            <person name="Clark A.G."/>
            <person name="Ribeiro J.M."/>
            <person name="Wides R."/>
            <person name="Salzberg S.L."/>
            <person name="Loftus B."/>
            <person name="Yandell M."/>
            <person name="Majoros W.H."/>
            <person name="Rusch D.B."/>
            <person name="Lai Z."/>
            <person name="Kraft C.L."/>
            <person name="Abril J.F."/>
            <person name="Anthouard V."/>
            <person name="Arensburger P."/>
            <person name="Atkinson P.W."/>
            <person name="Baden H."/>
            <person name="de Berardinis V."/>
            <person name="Baldwin D."/>
            <person name="Benes V."/>
            <person name="Biedler J."/>
            <person name="Blass C."/>
            <person name="Bolanos R."/>
            <person name="Boscus D."/>
            <person name="Barnstead M."/>
            <person name="Cai S."/>
            <person name="Center A."/>
            <person name="Chaturverdi K."/>
            <person name="Christophides G.K."/>
            <person name="Chrystal M.A."/>
            <person name="Clamp M."/>
            <person name="Cravchik A."/>
            <person name="Curwen V."/>
            <person name="Dana A."/>
            <person name="Delcher A."/>
            <person name="Dew I."/>
            <person name="Evans C.A."/>
            <person name="Flanigan M."/>
            <person name="Grundschober-Freimoser A."/>
            <person name="Friedli L."/>
            <person name="Gu Z."/>
            <person name="Guan P."/>
            <person name="Guigo R."/>
            <person name="Hillenmeyer M.E."/>
            <person name="Hladun S.L."/>
            <person name="Hogan J.R."/>
            <person name="Hong Y.S."/>
            <person name="Hoover J."/>
            <person name="Jaillon O."/>
            <person name="Ke Z."/>
            <person name="Kodira C."/>
            <person name="Kokoza E."/>
            <person name="Koutsos A."/>
            <person name="Letunic I."/>
            <person name="Levitsky A."/>
            <person name="Liang Y."/>
            <person name="Lin J.J."/>
            <person name="Lobo N.F."/>
            <person name="Lopez J.R."/>
            <person name="Malek J.A."/>
            <person name="McIntosh T.C."/>
            <person name="Meister S."/>
            <person name="Miller J."/>
            <person name="Mobarry C."/>
            <person name="Mongin E."/>
            <person name="Murphy S.D."/>
            <person name="O'Brochta D.A."/>
            <person name="Pfannkoch C."/>
            <person name="Qi R."/>
            <person name="Regier M.A."/>
            <person name="Remington K."/>
            <person name="Shao H."/>
            <person name="Sharakhova M.V."/>
            <person name="Sitter C.D."/>
            <person name="Shetty J."/>
            <person name="Smith T.J."/>
            <person name="Strong R."/>
            <person name="Sun J."/>
            <person name="Thomasova D."/>
            <person name="Ton L.Q."/>
            <person name="Topalis P."/>
            <person name="Tu Z."/>
            <person name="Unger M.F."/>
            <person name="Walenz B."/>
            <person name="Wang A."/>
            <person name="Wang J."/>
            <person name="Wang M."/>
            <person name="Wang X."/>
            <person name="Woodford K.J."/>
            <person name="Wortman J.R."/>
            <person name="Wu M."/>
            <person name="Yao A."/>
            <person name="Zdobnov E.M."/>
            <person name="Zhang H."/>
            <person name="Zhao Q."/>
            <person name="Zhao S."/>
            <person name="Zhu S.C."/>
            <person name="Zhimulev I."/>
            <person name="Coluzzi M."/>
            <person name="della Torre A."/>
            <person name="Roth C.W."/>
            <person name="Louis C."/>
            <person name="Kalush F."/>
            <person name="Mural R.J."/>
            <person name="Myers E.W."/>
            <person name="Adams M.D."/>
            <person name="Smith H.O."/>
            <person name="Broder S."/>
            <person name="Gardner M.J."/>
            <person name="Fraser C.M."/>
            <person name="Birney E."/>
            <person name="Bork P."/>
            <person name="Brey P.T."/>
            <person name="Venter J.C."/>
            <person name="Weissenbach J."/>
            <person name="Kafatos F.C."/>
            <person name="Collins F.H."/>
            <person name="Hoffman S.L."/>
        </authorList>
    </citation>
    <scope>NUCLEOTIDE SEQUENCE [LARGE SCALE GENOMIC DNA]</scope>
    <source>
        <strain evidence="6 7">PEST</strain>
    </source>
</reference>
<keyword evidence="4" id="KW-0964">Secreted</keyword>
<dbReference type="InParanoid" id="A0A1S4GT48"/>
<comment type="subcellular location">
    <subcellularLocation>
        <location evidence="1">Secreted</location>
    </subcellularLocation>
</comment>
<dbReference type="PANTHER" id="PTHR21066">
    <property type="entry name" value="ODORANT-BINDING PROTEIN 59A-RELATED"/>
    <property type="match status" value="1"/>
</dbReference>
<evidence type="ECO:0000256" key="5">
    <source>
        <dbReference type="ARBA" id="ARBA00023157"/>
    </source>
</evidence>
<dbReference type="FunCoup" id="A0A1S4GT48">
    <property type="interactions" value="44"/>
</dbReference>
<dbReference type="AlphaFoldDB" id="A0A1S4GT48"/>
<comment type="similarity">
    <text evidence="2">Belongs to the PBP/GOBP family.</text>
</comment>
<dbReference type="InterPro" id="IPR052295">
    <property type="entry name" value="Odorant-binding_protein"/>
</dbReference>
<evidence type="ECO:0000313" key="7">
    <source>
        <dbReference type="Proteomes" id="UP000007062"/>
    </source>
</evidence>
<protein>
    <recommendedName>
        <fullName evidence="8">Odorant-binding protein</fullName>
    </recommendedName>
</protein>
<dbReference type="Gene3D" id="1.10.238.270">
    <property type="match status" value="1"/>
</dbReference>
<evidence type="ECO:0008006" key="8">
    <source>
        <dbReference type="Google" id="ProtNLM"/>
    </source>
</evidence>
<evidence type="ECO:0000256" key="4">
    <source>
        <dbReference type="ARBA" id="ARBA00022525"/>
    </source>
</evidence>
<dbReference type="EMBL" id="AAAB01008807">
    <property type="status" value="NOT_ANNOTATED_CDS"/>
    <property type="molecule type" value="Genomic_DNA"/>
</dbReference>
<keyword evidence="5" id="KW-1015">Disulfide bond</keyword>
<evidence type="ECO:0000256" key="3">
    <source>
        <dbReference type="ARBA" id="ARBA00022448"/>
    </source>
</evidence>
<dbReference type="PANTHER" id="PTHR21066:SF3">
    <property type="entry name" value="IP02236P"/>
    <property type="match status" value="1"/>
</dbReference>
<keyword evidence="3" id="KW-0813">Transport</keyword>
<sequence>MQLAICVWTAVCLQRNIIEGFLVELEAFPSSHQQPPKTSPPVRSCGETFNLTDPRTCCSIPYLLPADVVEPCLEIPLSPIDLAGESNVCVFWQCRAECALNRTEMLVDGHFQLETAMQQLTNATSEDSTLTKRIQYAIGACNELFLNPTAANLTDSCTSTPRLLLDCIFADTYRNCPPQYWTASDECNQLVRTLNNCPHFLVHTDTF</sequence>
<dbReference type="EnsemblMetazoa" id="AGAP006759-RA">
    <property type="protein sequence ID" value="AGAP006759-PA"/>
    <property type="gene ID" value="AGAP006759"/>
</dbReference>
<accession>A0A1S4GT48</accession>
<keyword evidence="7" id="KW-1185">Reference proteome</keyword>
<dbReference type="VEuPathDB" id="VectorBase:AGAMI1_006617"/>
<reference evidence="6 7" key="2">
    <citation type="journal article" date="2004" name="Trends Parasitol.">
        <title>The Anopheles gambiae genome: an update.</title>
        <authorList>
            <person name="Mongin E."/>
            <person name="Louis C."/>
            <person name="Holt R.A."/>
            <person name="Birney E."/>
            <person name="Collins F.H."/>
        </authorList>
    </citation>
    <scope>NUCLEOTIDE SEQUENCE [LARGE SCALE GENOMIC DNA]</scope>
    <source>
        <strain evidence="6 7">PEST</strain>
    </source>
</reference>
<dbReference type="VEuPathDB" id="VectorBase:AGAP006759"/>
<dbReference type="GO" id="GO:0005576">
    <property type="term" value="C:extracellular region"/>
    <property type="evidence" value="ECO:0007669"/>
    <property type="project" value="UniProtKB-SubCell"/>
</dbReference>
<proteinExistence type="inferred from homology"/>
<organism evidence="6 7">
    <name type="scientific">Anopheles gambiae</name>
    <name type="common">African malaria mosquito</name>
    <dbReference type="NCBI Taxonomy" id="7165"/>
    <lineage>
        <taxon>Eukaryota</taxon>
        <taxon>Metazoa</taxon>
        <taxon>Ecdysozoa</taxon>
        <taxon>Arthropoda</taxon>
        <taxon>Hexapoda</taxon>
        <taxon>Insecta</taxon>
        <taxon>Pterygota</taxon>
        <taxon>Neoptera</taxon>
        <taxon>Endopterygota</taxon>
        <taxon>Diptera</taxon>
        <taxon>Nematocera</taxon>
        <taxon>Culicoidea</taxon>
        <taxon>Culicidae</taxon>
        <taxon>Anophelinae</taxon>
        <taxon>Anopheles</taxon>
    </lineage>
</organism>
<dbReference type="Proteomes" id="UP000007062">
    <property type="component" value="Chromosome 2L"/>
</dbReference>